<dbReference type="PANTHER" id="PTHR43481:SF4">
    <property type="entry name" value="GLYCEROL-1-PHOSPHATE PHOSPHOHYDROLASE 1-RELATED"/>
    <property type="match status" value="1"/>
</dbReference>
<dbReference type="SUPFAM" id="SSF56784">
    <property type="entry name" value="HAD-like"/>
    <property type="match status" value="1"/>
</dbReference>
<dbReference type="Gene3D" id="3.40.50.1000">
    <property type="entry name" value="HAD superfamily/HAD-like"/>
    <property type="match status" value="1"/>
</dbReference>
<dbReference type="NCBIfam" id="TIGR01509">
    <property type="entry name" value="HAD-SF-IA-v3"/>
    <property type="match status" value="1"/>
</dbReference>
<dbReference type="EMBL" id="FNNO01000001">
    <property type="protein sequence ID" value="SDW24820.1"/>
    <property type="molecule type" value="Genomic_DNA"/>
</dbReference>
<dbReference type="PANTHER" id="PTHR43481">
    <property type="entry name" value="FRUCTOSE-1-PHOSPHATE PHOSPHATASE"/>
    <property type="match status" value="1"/>
</dbReference>
<dbReference type="PRINTS" id="PR00413">
    <property type="entry name" value="HADHALOGNASE"/>
</dbReference>
<dbReference type="AlphaFoldDB" id="A0A8X8I9B4"/>
<dbReference type="InterPro" id="IPR051806">
    <property type="entry name" value="HAD-like_SPP"/>
</dbReference>
<comment type="caution">
    <text evidence="1">The sequence shown here is derived from an EMBL/GenBank/DDBJ whole genome shotgun (WGS) entry which is preliminary data.</text>
</comment>
<proteinExistence type="predicted"/>
<accession>A0A8X8I9B4</accession>
<dbReference type="InterPro" id="IPR023214">
    <property type="entry name" value="HAD_sf"/>
</dbReference>
<name>A0A8X8I9B4_9BACT</name>
<dbReference type="GO" id="GO:0050308">
    <property type="term" value="F:sugar-phosphatase activity"/>
    <property type="evidence" value="ECO:0007669"/>
    <property type="project" value="TreeGrafter"/>
</dbReference>
<dbReference type="InterPro" id="IPR006439">
    <property type="entry name" value="HAD-SF_hydro_IA"/>
</dbReference>
<dbReference type="SFLD" id="SFLDS00003">
    <property type="entry name" value="Haloacid_Dehalogenase"/>
    <property type="match status" value="1"/>
</dbReference>
<dbReference type="RefSeq" id="WP_092721795.1">
    <property type="nucleotide sequence ID" value="NZ_FNNO01000001.1"/>
</dbReference>
<dbReference type="Proteomes" id="UP000198711">
    <property type="component" value="Unassembled WGS sequence"/>
</dbReference>
<dbReference type="SFLD" id="SFLDG01135">
    <property type="entry name" value="C1.5.6:_HAD__Beta-PGM__Phospha"/>
    <property type="match status" value="1"/>
</dbReference>
<dbReference type="InterPro" id="IPR023198">
    <property type="entry name" value="PGP-like_dom2"/>
</dbReference>
<dbReference type="SFLD" id="SFLDG01129">
    <property type="entry name" value="C1.5:_HAD__Beta-PGM__Phosphata"/>
    <property type="match status" value="1"/>
</dbReference>
<evidence type="ECO:0000313" key="2">
    <source>
        <dbReference type="Proteomes" id="UP000198711"/>
    </source>
</evidence>
<sequence length="227" mass="24869">MSAPIIKAVIFDLDGVIIDSNPEIEKFWHRWAARENVALTDELVRMHIHGRKGTETIQVLFPHVTEATKQAIRHAADALNNEINPAAITGVVSFIQFLRKQKITTGVVTSSHKSRMVQMLQKHGLEQSFISFVTAHDVTKGKPDPEPYRKMAEQLNLSPAQCLVFEDAVSGIRSAVAAGMHAIGIGNAAAEKGLLAEGAVLVIPDFTHLRLSETSLGLPNGFSFQWD</sequence>
<dbReference type="InterPro" id="IPR036412">
    <property type="entry name" value="HAD-like_sf"/>
</dbReference>
<organism evidence="1 2">
    <name type="scientific">Hydrobacter penzbergensis</name>
    <dbReference type="NCBI Taxonomy" id="1235997"/>
    <lineage>
        <taxon>Bacteria</taxon>
        <taxon>Pseudomonadati</taxon>
        <taxon>Bacteroidota</taxon>
        <taxon>Chitinophagia</taxon>
        <taxon>Chitinophagales</taxon>
        <taxon>Chitinophagaceae</taxon>
        <taxon>Hydrobacter</taxon>
    </lineage>
</organism>
<dbReference type="Pfam" id="PF13419">
    <property type="entry name" value="HAD_2"/>
    <property type="match status" value="1"/>
</dbReference>
<dbReference type="Gene3D" id="1.10.150.240">
    <property type="entry name" value="Putative phosphatase, domain 2"/>
    <property type="match status" value="1"/>
</dbReference>
<protein>
    <submittedName>
        <fullName evidence="1">Sugar-phosphatase</fullName>
    </submittedName>
</protein>
<evidence type="ECO:0000313" key="1">
    <source>
        <dbReference type="EMBL" id="SDW24820.1"/>
    </source>
</evidence>
<keyword evidence="2" id="KW-1185">Reference proteome</keyword>
<reference evidence="1 2" key="1">
    <citation type="submission" date="2016-10" db="EMBL/GenBank/DDBJ databases">
        <authorList>
            <person name="Varghese N."/>
            <person name="Submissions S."/>
        </authorList>
    </citation>
    <scope>NUCLEOTIDE SEQUENCE [LARGE SCALE GENOMIC DNA]</scope>
    <source>
        <strain evidence="1 2">DSM 25353</strain>
    </source>
</reference>
<gene>
    <name evidence="1" type="ORF">SAMN05444410_101609</name>
</gene>
<dbReference type="InterPro" id="IPR041492">
    <property type="entry name" value="HAD_2"/>
</dbReference>